<feature type="transmembrane region" description="Helical" evidence="1">
    <location>
        <begin position="18"/>
        <end position="37"/>
    </location>
</feature>
<dbReference type="EMBL" id="JACBZO010000001">
    <property type="protein sequence ID" value="NYI39979.1"/>
    <property type="molecule type" value="Genomic_DNA"/>
</dbReference>
<keyword evidence="1" id="KW-0812">Transmembrane</keyword>
<comment type="caution">
    <text evidence="2">The sequence shown here is derived from an EMBL/GenBank/DDBJ whole genome shotgun (WGS) entry which is preliminary data.</text>
</comment>
<keyword evidence="1" id="KW-1133">Transmembrane helix</keyword>
<dbReference type="RefSeq" id="WP_179397625.1">
    <property type="nucleotide sequence ID" value="NZ_BBRC01000012.1"/>
</dbReference>
<dbReference type="Proteomes" id="UP000547973">
    <property type="component" value="Unassembled WGS sequence"/>
</dbReference>
<name>A0A7Y9Z753_9MICO</name>
<keyword evidence="3" id="KW-1185">Reference proteome</keyword>
<organism evidence="2 3">
    <name type="scientific">Demequina lutea</name>
    <dbReference type="NCBI Taxonomy" id="431489"/>
    <lineage>
        <taxon>Bacteria</taxon>
        <taxon>Bacillati</taxon>
        <taxon>Actinomycetota</taxon>
        <taxon>Actinomycetes</taxon>
        <taxon>Micrococcales</taxon>
        <taxon>Demequinaceae</taxon>
        <taxon>Demequina</taxon>
    </lineage>
</organism>
<sequence>MIYPWIWRHLPGPRWARAVMLTLILGIVVLSLFQWVFPWVAAQLPNQSQTVGGQ</sequence>
<dbReference type="AlphaFoldDB" id="A0A7Y9Z753"/>
<proteinExistence type="predicted"/>
<protein>
    <submittedName>
        <fullName evidence="2">Uncharacterized protein</fullName>
    </submittedName>
</protein>
<evidence type="ECO:0000313" key="2">
    <source>
        <dbReference type="EMBL" id="NYI39979.1"/>
    </source>
</evidence>
<keyword evidence="1" id="KW-0472">Membrane</keyword>
<accession>A0A7Y9Z753</accession>
<reference evidence="2 3" key="1">
    <citation type="submission" date="2020-07" db="EMBL/GenBank/DDBJ databases">
        <title>Sequencing the genomes of 1000 actinobacteria strains.</title>
        <authorList>
            <person name="Klenk H.-P."/>
        </authorList>
    </citation>
    <scope>NUCLEOTIDE SEQUENCE [LARGE SCALE GENOMIC DNA]</scope>
    <source>
        <strain evidence="2 3">DSM 19970</strain>
    </source>
</reference>
<gene>
    <name evidence="2" type="ORF">BKA03_000098</name>
</gene>
<evidence type="ECO:0000256" key="1">
    <source>
        <dbReference type="SAM" id="Phobius"/>
    </source>
</evidence>
<evidence type="ECO:0000313" key="3">
    <source>
        <dbReference type="Proteomes" id="UP000547973"/>
    </source>
</evidence>